<protein>
    <submittedName>
        <fullName evidence="8">RsmB/NOP family class I SAM-dependent RNA methyltransferase</fullName>
        <ecNumber evidence="8">2.1.1.-</ecNumber>
    </submittedName>
</protein>
<feature type="domain" description="SAM-dependent MTase RsmB/NOP-type" evidence="7">
    <location>
        <begin position="158"/>
        <end position="437"/>
    </location>
</feature>
<proteinExistence type="inferred from homology"/>
<keyword evidence="1 5" id="KW-0489">Methyltransferase</keyword>
<comment type="caution">
    <text evidence="5">Lacks conserved residue(s) required for the propagation of feature annotation.</text>
</comment>
<dbReference type="RefSeq" id="WP_081414412.1">
    <property type="nucleotide sequence ID" value="NZ_JBHLZN010000001.1"/>
</dbReference>
<dbReference type="EC" id="2.1.1.-" evidence="8"/>
<feature type="region of interest" description="Disordered" evidence="6">
    <location>
        <begin position="1"/>
        <end position="26"/>
    </location>
</feature>
<keyword evidence="4 5" id="KW-0694">RNA-binding</keyword>
<dbReference type="CDD" id="cd02440">
    <property type="entry name" value="AdoMet_MTases"/>
    <property type="match status" value="1"/>
</dbReference>
<feature type="active site" description="Nucleophile" evidence="5">
    <location>
        <position position="373"/>
    </location>
</feature>
<keyword evidence="3 5" id="KW-0949">S-adenosyl-L-methionine</keyword>
<dbReference type="InterPro" id="IPR001678">
    <property type="entry name" value="MeTrfase_RsmB-F_NOP2_dom"/>
</dbReference>
<keyword evidence="2 5" id="KW-0808">Transferase</keyword>
<dbReference type="Gene3D" id="3.40.50.150">
    <property type="entry name" value="Vaccinia Virus protein VP39"/>
    <property type="match status" value="1"/>
</dbReference>
<gene>
    <name evidence="8" type="ORF">ACFFLH_03285</name>
</gene>
<dbReference type="PANTHER" id="PTHR22807:SF53">
    <property type="entry name" value="RIBOSOMAL RNA SMALL SUBUNIT METHYLTRANSFERASE B-RELATED"/>
    <property type="match status" value="1"/>
</dbReference>
<sequence>MPPRPRSGSRAQPPRAHSSRARQPSSQGYPWQWLQLATELLEQLWQMQRPADVVISQFLRQHQAKGAMRTWLAETCYGVLRSGLRLQASYPDANTRLLVLAYLQQQQALPEAWQQRLKPHELQRLAAPQKLAAHQQAALPEWLWQRLQHQPQVNWHAFGQSCQQRPSLDLRLNPLFQQERDALVKSLHQVPVKAQATPYSPIGIRSEPHLAVHELELFKQGKIEVQDEGSQLLALLCRPQAGMTVVDFCAGAGGKTLLLGALMQSKGRLIAMDIEPRRLNNLKPRLQRSGLSNVQPVLIKNEQDTAVKRLRDKADVVLVDAPCSGTGTLRRNPDLKWRIQPDHLPRLCQTQASILSQAAKLVKVGAELVYSTCSVLVEENQAQIDAFLQAHPHFQQVPIQQRLDELNIPLSSSDPGLLLLPQIHHTDGFFVAILKRIA</sequence>
<name>A0ABV5ZB51_9GAMM</name>
<dbReference type="Pfam" id="PF22458">
    <property type="entry name" value="RsmF-B_ferredox"/>
    <property type="match status" value="1"/>
</dbReference>
<dbReference type="PRINTS" id="PR02008">
    <property type="entry name" value="RCMTFAMILY"/>
</dbReference>
<evidence type="ECO:0000256" key="3">
    <source>
        <dbReference type="ARBA" id="ARBA00022691"/>
    </source>
</evidence>
<feature type="binding site" evidence="5">
    <location>
        <position position="273"/>
    </location>
    <ligand>
        <name>S-adenosyl-L-methionine</name>
        <dbReference type="ChEBI" id="CHEBI:59789"/>
    </ligand>
</feature>
<evidence type="ECO:0000256" key="6">
    <source>
        <dbReference type="SAM" id="MobiDB-lite"/>
    </source>
</evidence>
<evidence type="ECO:0000256" key="5">
    <source>
        <dbReference type="PROSITE-ProRule" id="PRU01023"/>
    </source>
</evidence>
<keyword evidence="9" id="KW-1185">Reference proteome</keyword>
<dbReference type="SUPFAM" id="SSF53335">
    <property type="entry name" value="S-adenosyl-L-methionine-dependent methyltransferases"/>
    <property type="match status" value="1"/>
</dbReference>
<organism evidence="8 9">
    <name type="scientific">Balneatrix alpica</name>
    <dbReference type="NCBI Taxonomy" id="75684"/>
    <lineage>
        <taxon>Bacteria</taxon>
        <taxon>Pseudomonadati</taxon>
        <taxon>Pseudomonadota</taxon>
        <taxon>Gammaproteobacteria</taxon>
        <taxon>Oceanospirillales</taxon>
        <taxon>Balneatrichaceae</taxon>
        <taxon>Balneatrix</taxon>
    </lineage>
</organism>
<dbReference type="PANTHER" id="PTHR22807">
    <property type="entry name" value="NOP2 YEAST -RELATED NOL1/NOP2/FMU SUN DOMAIN-CONTAINING"/>
    <property type="match status" value="1"/>
</dbReference>
<dbReference type="PROSITE" id="PS51686">
    <property type="entry name" value="SAM_MT_RSMB_NOP"/>
    <property type="match status" value="1"/>
</dbReference>
<evidence type="ECO:0000259" key="7">
    <source>
        <dbReference type="PROSITE" id="PS51686"/>
    </source>
</evidence>
<comment type="caution">
    <text evidence="8">The sequence shown here is derived from an EMBL/GenBank/DDBJ whole genome shotgun (WGS) entry which is preliminary data.</text>
</comment>
<dbReference type="InterPro" id="IPR054728">
    <property type="entry name" value="RsmB-like_ferredoxin"/>
</dbReference>
<dbReference type="InterPro" id="IPR029063">
    <property type="entry name" value="SAM-dependent_MTases_sf"/>
</dbReference>
<dbReference type="InterPro" id="IPR049560">
    <property type="entry name" value="MeTrfase_RsmB-F_NOP2_cat"/>
</dbReference>
<evidence type="ECO:0000256" key="4">
    <source>
        <dbReference type="ARBA" id="ARBA00022884"/>
    </source>
</evidence>
<dbReference type="Pfam" id="PF01189">
    <property type="entry name" value="Methyltr_RsmB-F"/>
    <property type="match status" value="1"/>
</dbReference>
<dbReference type="GO" id="GO:0008168">
    <property type="term" value="F:methyltransferase activity"/>
    <property type="evidence" value="ECO:0007669"/>
    <property type="project" value="UniProtKB-KW"/>
</dbReference>
<dbReference type="GO" id="GO:0032259">
    <property type="term" value="P:methylation"/>
    <property type="evidence" value="ECO:0007669"/>
    <property type="project" value="UniProtKB-KW"/>
</dbReference>
<comment type="similarity">
    <text evidence="5">Belongs to the class I-like SAM-binding methyltransferase superfamily. RsmB/NOP family.</text>
</comment>
<dbReference type="InterPro" id="IPR023267">
    <property type="entry name" value="RCMT"/>
</dbReference>
<feature type="binding site" evidence="5">
    <location>
        <position position="320"/>
    </location>
    <ligand>
        <name>S-adenosyl-L-methionine</name>
        <dbReference type="ChEBI" id="CHEBI:59789"/>
    </ligand>
</feature>
<dbReference type="EMBL" id="JBHLZN010000001">
    <property type="protein sequence ID" value="MFB9885436.1"/>
    <property type="molecule type" value="Genomic_DNA"/>
</dbReference>
<reference evidence="8 9" key="1">
    <citation type="submission" date="2024-09" db="EMBL/GenBank/DDBJ databases">
        <authorList>
            <person name="Sun Q."/>
            <person name="Mori K."/>
        </authorList>
    </citation>
    <scope>NUCLEOTIDE SEQUENCE [LARGE SCALE GENOMIC DNA]</scope>
    <source>
        <strain evidence="8 9">ATCC 51285</strain>
    </source>
</reference>
<evidence type="ECO:0000313" key="9">
    <source>
        <dbReference type="Proteomes" id="UP001589628"/>
    </source>
</evidence>
<accession>A0ABV5ZB51</accession>
<evidence type="ECO:0000313" key="8">
    <source>
        <dbReference type="EMBL" id="MFB9885436.1"/>
    </source>
</evidence>
<evidence type="ECO:0000256" key="2">
    <source>
        <dbReference type="ARBA" id="ARBA00022679"/>
    </source>
</evidence>
<evidence type="ECO:0000256" key="1">
    <source>
        <dbReference type="ARBA" id="ARBA00022603"/>
    </source>
</evidence>
<dbReference type="Proteomes" id="UP001589628">
    <property type="component" value="Unassembled WGS sequence"/>
</dbReference>